<feature type="transmembrane region" description="Helical" evidence="1">
    <location>
        <begin position="28"/>
        <end position="48"/>
    </location>
</feature>
<feature type="transmembrane region" description="Helical" evidence="1">
    <location>
        <begin position="63"/>
        <end position="83"/>
    </location>
</feature>
<keyword evidence="1" id="KW-0812">Transmembrane</keyword>
<keyword evidence="1" id="KW-1133">Transmembrane helix</keyword>
<keyword evidence="3" id="KW-1185">Reference proteome</keyword>
<name>A0AAE3KB16_9GAMM</name>
<dbReference type="Proteomes" id="UP001205843">
    <property type="component" value="Unassembled WGS sequence"/>
</dbReference>
<keyword evidence="1" id="KW-0472">Membrane</keyword>
<evidence type="ECO:0000313" key="2">
    <source>
        <dbReference type="EMBL" id="MCP1675035.1"/>
    </source>
</evidence>
<sequence length="270" mass="28941">MYSMDGPIPSGFVGRRIVNELMQRQHVLTLYGFVMLALMVPTLVLLVLDARTIGDVNVWAKPLKFMASTALFSLCTAWFMGLLPPSVRVSPANWAMVSTLIFTSLFEVAYISLQAALGSPSHYNVTDAFHAAMFGLMALAAVLLVATQAFLAWQIHRTAVERPLPVFHQAVIAGLIMTFVLSTASGFMLGGNQPPTGVGLPLAGWHLSGGDLRPAHFLGVHAQQLIPLAGVLLVRQAPSRAGAALFAVILVYTTIWVLLCKLGLSGQGGY</sequence>
<feature type="transmembrane region" description="Helical" evidence="1">
    <location>
        <begin position="215"/>
        <end position="234"/>
    </location>
</feature>
<feature type="transmembrane region" description="Helical" evidence="1">
    <location>
        <begin position="241"/>
        <end position="264"/>
    </location>
</feature>
<accession>A0AAE3KB16</accession>
<dbReference type="EMBL" id="JALJXV010000005">
    <property type="protein sequence ID" value="MCP1675035.1"/>
    <property type="molecule type" value="Genomic_DNA"/>
</dbReference>
<gene>
    <name evidence="2" type="ORF">J2T57_002183</name>
</gene>
<feature type="transmembrane region" description="Helical" evidence="1">
    <location>
        <begin position="129"/>
        <end position="153"/>
    </location>
</feature>
<evidence type="ECO:0000256" key="1">
    <source>
        <dbReference type="SAM" id="Phobius"/>
    </source>
</evidence>
<protein>
    <submittedName>
        <fullName evidence="2">Uncharacterized protein</fullName>
    </submittedName>
</protein>
<feature type="transmembrane region" description="Helical" evidence="1">
    <location>
        <begin position="95"/>
        <end position="117"/>
    </location>
</feature>
<proteinExistence type="predicted"/>
<evidence type="ECO:0000313" key="3">
    <source>
        <dbReference type="Proteomes" id="UP001205843"/>
    </source>
</evidence>
<feature type="transmembrane region" description="Helical" evidence="1">
    <location>
        <begin position="165"/>
        <end position="189"/>
    </location>
</feature>
<reference evidence="2" key="1">
    <citation type="submission" date="2022-03" db="EMBL/GenBank/DDBJ databases">
        <title>Genomic Encyclopedia of Type Strains, Phase III (KMG-III): the genomes of soil and plant-associated and newly described type strains.</title>
        <authorList>
            <person name="Whitman W."/>
        </authorList>
    </citation>
    <scope>NUCLEOTIDE SEQUENCE</scope>
    <source>
        <strain evidence="2">ANL 6-2</strain>
    </source>
</reference>
<organism evidence="2 3">
    <name type="scientific">Natronocella acetinitrilica</name>
    <dbReference type="NCBI Taxonomy" id="414046"/>
    <lineage>
        <taxon>Bacteria</taxon>
        <taxon>Pseudomonadati</taxon>
        <taxon>Pseudomonadota</taxon>
        <taxon>Gammaproteobacteria</taxon>
        <taxon>Chromatiales</taxon>
        <taxon>Ectothiorhodospiraceae</taxon>
        <taxon>Natronocella</taxon>
    </lineage>
</organism>
<dbReference type="AlphaFoldDB" id="A0AAE3KB16"/>
<comment type="caution">
    <text evidence="2">The sequence shown here is derived from an EMBL/GenBank/DDBJ whole genome shotgun (WGS) entry which is preliminary data.</text>
</comment>